<dbReference type="Proteomes" id="UP001310692">
    <property type="component" value="Unassembled WGS sequence"/>
</dbReference>
<proteinExistence type="predicted"/>
<feature type="region of interest" description="Disordered" evidence="1">
    <location>
        <begin position="1"/>
        <end position="38"/>
    </location>
</feature>
<evidence type="ECO:0008006" key="4">
    <source>
        <dbReference type="Google" id="ProtNLM"/>
    </source>
</evidence>
<evidence type="ECO:0000313" key="2">
    <source>
        <dbReference type="EMBL" id="MEE2565086.1"/>
    </source>
</evidence>
<dbReference type="EMBL" id="JAZDRO010000001">
    <property type="protein sequence ID" value="MEE2565086.1"/>
    <property type="molecule type" value="Genomic_DNA"/>
</dbReference>
<keyword evidence="3" id="KW-1185">Reference proteome</keyword>
<organism evidence="2 3">
    <name type="scientific">Hyphobacterium marinum</name>
    <dbReference type="NCBI Taxonomy" id="3116574"/>
    <lineage>
        <taxon>Bacteria</taxon>
        <taxon>Pseudomonadati</taxon>
        <taxon>Pseudomonadota</taxon>
        <taxon>Alphaproteobacteria</taxon>
        <taxon>Maricaulales</taxon>
        <taxon>Maricaulaceae</taxon>
        <taxon>Hyphobacterium</taxon>
    </lineage>
</organism>
<name>A0ABU7LU37_9PROT</name>
<evidence type="ECO:0000256" key="1">
    <source>
        <dbReference type="SAM" id="MobiDB-lite"/>
    </source>
</evidence>
<reference evidence="2 3" key="1">
    <citation type="submission" date="2024-01" db="EMBL/GenBank/DDBJ databases">
        <title>Hyphobacterium bacterium isolated from marine sediment.</title>
        <authorList>
            <person name="Zhao S."/>
        </authorList>
    </citation>
    <scope>NUCLEOTIDE SEQUENCE [LARGE SCALE GENOMIC DNA]</scope>
    <source>
        <strain evidence="2 3">Y60-23</strain>
    </source>
</reference>
<gene>
    <name evidence="2" type="ORF">V0U35_00200</name>
</gene>
<evidence type="ECO:0000313" key="3">
    <source>
        <dbReference type="Proteomes" id="UP001310692"/>
    </source>
</evidence>
<comment type="caution">
    <text evidence="2">The sequence shown here is derived from an EMBL/GenBank/DDBJ whole genome shotgun (WGS) entry which is preliminary data.</text>
</comment>
<accession>A0ABU7LU37</accession>
<protein>
    <recommendedName>
        <fullName evidence="4">RidA family protein</fullName>
    </recommendedName>
</protein>
<sequence>MAPRLTTEGSSRFRSSSRNPFEQTACRDGRRDDLQTRNQPPLRVLTVFEPVDDRSGLRVDVEIREVGRGLKARHITVGRIGLPGVLGHVDFGPLCDVAPGLALGKPRLRQIGDTRRQGVNDLRRELCRRGEQEVMSDKSELVSVFRGFVNLGGKLPPFFQRGGTVFLEPVALVEMSFEIEVIVD</sequence>
<feature type="compositionally biased region" description="Basic and acidic residues" evidence="1">
    <location>
        <begin position="25"/>
        <end position="35"/>
    </location>
</feature>